<dbReference type="InterPro" id="IPR011014">
    <property type="entry name" value="MscS_channel_TM-2"/>
</dbReference>
<reference evidence="11" key="1">
    <citation type="submission" date="2022-12" db="EMBL/GenBank/DDBJ databases">
        <title>Reference genome sequencing for broad-spectrum identification of bacterial and archaeal isolates by mass spectrometry.</title>
        <authorList>
            <person name="Sekiguchi Y."/>
            <person name="Tourlousse D.M."/>
        </authorList>
    </citation>
    <scope>NUCLEOTIDE SEQUENCE</scope>
    <source>
        <strain evidence="11">10succ1</strain>
    </source>
</reference>
<gene>
    <name evidence="11" type="primary">mscS</name>
    <name evidence="11" type="ORF">PM10SUCC1_20970</name>
</gene>
<dbReference type="InterPro" id="IPR023408">
    <property type="entry name" value="MscS_beta-dom_sf"/>
</dbReference>
<evidence type="ECO:0000259" key="10">
    <source>
        <dbReference type="Pfam" id="PF21088"/>
    </source>
</evidence>
<dbReference type="GO" id="GO:0008381">
    <property type="term" value="F:mechanosensitive monoatomic ion channel activity"/>
    <property type="evidence" value="ECO:0007669"/>
    <property type="project" value="InterPro"/>
</dbReference>
<keyword evidence="12" id="KW-1185">Reference proteome</keyword>
<dbReference type="RefSeq" id="WP_281835836.1">
    <property type="nucleotide sequence ID" value="NZ_BSDY01000009.1"/>
</dbReference>
<dbReference type="InterPro" id="IPR010920">
    <property type="entry name" value="LSM_dom_sf"/>
</dbReference>
<evidence type="ECO:0000256" key="1">
    <source>
        <dbReference type="ARBA" id="ARBA00004651"/>
    </source>
</evidence>
<evidence type="ECO:0000313" key="11">
    <source>
        <dbReference type="EMBL" id="GLI56583.1"/>
    </source>
</evidence>
<dbReference type="GO" id="GO:0005886">
    <property type="term" value="C:plasma membrane"/>
    <property type="evidence" value="ECO:0007669"/>
    <property type="project" value="UniProtKB-SubCell"/>
</dbReference>
<keyword evidence="3" id="KW-1003">Cell membrane</keyword>
<dbReference type="Pfam" id="PF21088">
    <property type="entry name" value="MS_channel_1st"/>
    <property type="match status" value="1"/>
</dbReference>
<dbReference type="InterPro" id="IPR006685">
    <property type="entry name" value="MscS_channel_2nd"/>
</dbReference>
<evidence type="ECO:0000313" key="12">
    <source>
        <dbReference type="Proteomes" id="UP001144471"/>
    </source>
</evidence>
<evidence type="ECO:0000256" key="5">
    <source>
        <dbReference type="ARBA" id="ARBA00022989"/>
    </source>
</evidence>
<evidence type="ECO:0000256" key="7">
    <source>
        <dbReference type="SAM" id="Phobius"/>
    </source>
</evidence>
<dbReference type="InterPro" id="IPR011066">
    <property type="entry name" value="MscS_channel_C_sf"/>
</dbReference>
<feature type="domain" description="Mechanosensitive ion channel MscS" evidence="8">
    <location>
        <begin position="134"/>
        <end position="201"/>
    </location>
</feature>
<evidence type="ECO:0000256" key="3">
    <source>
        <dbReference type="ARBA" id="ARBA00022475"/>
    </source>
</evidence>
<dbReference type="SUPFAM" id="SSF82861">
    <property type="entry name" value="Mechanosensitive channel protein MscS (YggB), transmembrane region"/>
    <property type="match status" value="1"/>
</dbReference>
<name>A0A9W6LNG5_9FUSO</name>
<protein>
    <submittedName>
        <fullName evidence="11">Mechanosensitive ion channel protein</fullName>
    </submittedName>
</protein>
<feature type="transmembrane region" description="Helical" evidence="7">
    <location>
        <begin position="118"/>
        <end position="148"/>
    </location>
</feature>
<dbReference type="Gene3D" id="1.10.287.1260">
    <property type="match status" value="1"/>
</dbReference>
<dbReference type="AlphaFoldDB" id="A0A9W6LNG5"/>
<keyword evidence="5 7" id="KW-1133">Transmembrane helix</keyword>
<dbReference type="Pfam" id="PF21082">
    <property type="entry name" value="MS_channel_3rd"/>
    <property type="match status" value="1"/>
</dbReference>
<accession>A0A9W6LNG5</accession>
<organism evidence="11 12">
    <name type="scientific">Propionigenium maris DSM 9537</name>
    <dbReference type="NCBI Taxonomy" id="1123000"/>
    <lineage>
        <taxon>Bacteria</taxon>
        <taxon>Fusobacteriati</taxon>
        <taxon>Fusobacteriota</taxon>
        <taxon>Fusobacteriia</taxon>
        <taxon>Fusobacteriales</taxon>
        <taxon>Fusobacteriaceae</taxon>
        <taxon>Propionigenium</taxon>
    </lineage>
</organism>
<feature type="transmembrane region" description="Helical" evidence="7">
    <location>
        <begin position="88"/>
        <end position="112"/>
    </location>
</feature>
<comment type="caution">
    <text evidence="11">The sequence shown here is derived from an EMBL/GenBank/DDBJ whole genome shotgun (WGS) entry which is preliminary data.</text>
</comment>
<evidence type="ECO:0000259" key="8">
    <source>
        <dbReference type="Pfam" id="PF00924"/>
    </source>
</evidence>
<evidence type="ECO:0000256" key="4">
    <source>
        <dbReference type="ARBA" id="ARBA00022692"/>
    </source>
</evidence>
<evidence type="ECO:0000259" key="9">
    <source>
        <dbReference type="Pfam" id="PF21082"/>
    </source>
</evidence>
<proteinExistence type="inferred from homology"/>
<comment type="similarity">
    <text evidence="2">Belongs to the MscS (TC 1.A.23) family.</text>
</comment>
<sequence>MKESVESVAATVENVAESVGQKSFIYRFIMGFTDEKFLENILKIALTVIFRLLVAYIIFKIGQRIIKFFLKTFDRLDKRAAMETDIHIFLRSVINIVLYLTLFIVVLLTLGAQQSSLAAVFGAAGVGIGFAMKDTLSNFAGGLILLFFKPYKTGDFIEIIGKSGEVQGITVFSTELNTIDNKRIIVPNGILVANDITNYTKNKVRRVEIIFGISYKDDFRKAIKILEDVAISQEKVIQNIEKTIRVKTLADSSVNILYRVWCKKDEYWDVYYDSIELAKESFDREGISIPFPQRDIHIIKEEANTD</sequence>
<keyword evidence="4 7" id="KW-0812">Transmembrane</keyword>
<dbReference type="PANTHER" id="PTHR30221">
    <property type="entry name" value="SMALL-CONDUCTANCE MECHANOSENSITIVE CHANNEL"/>
    <property type="match status" value="1"/>
</dbReference>
<dbReference type="SUPFAM" id="SSF82689">
    <property type="entry name" value="Mechanosensitive channel protein MscS (YggB), C-terminal domain"/>
    <property type="match status" value="1"/>
</dbReference>
<dbReference type="Gene3D" id="2.30.30.60">
    <property type="match status" value="1"/>
</dbReference>
<feature type="domain" description="Mechanosensitive ion channel MscS C-terminal" evidence="9">
    <location>
        <begin position="207"/>
        <end position="289"/>
    </location>
</feature>
<evidence type="ECO:0000256" key="6">
    <source>
        <dbReference type="ARBA" id="ARBA00023136"/>
    </source>
</evidence>
<feature type="domain" description="Mechanosensitive ion channel transmembrane helices 2/3" evidence="10">
    <location>
        <begin position="93"/>
        <end position="133"/>
    </location>
</feature>
<dbReference type="Proteomes" id="UP001144471">
    <property type="component" value="Unassembled WGS sequence"/>
</dbReference>
<dbReference type="Gene3D" id="3.30.70.100">
    <property type="match status" value="1"/>
</dbReference>
<feature type="transmembrane region" description="Helical" evidence="7">
    <location>
        <begin position="41"/>
        <end position="59"/>
    </location>
</feature>
<evidence type="ECO:0000256" key="2">
    <source>
        <dbReference type="ARBA" id="ARBA00008017"/>
    </source>
</evidence>
<dbReference type="PANTHER" id="PTHR30221:SF1">
    <property type="entry name" value="SMALL-CONDUCTANCE MECHANOSENSITIVE CHANNEL"/>
    <property type="match status" value="1"/>
</dbReference>
<dbReference type="InterPro" id="IPR049278">
    <property type="entry name" value="MS_channel_C"/>
</dbReference>
<comment type="subcellular location">
    <subcellularLocation>
        <location evidence="1">Cell membrane</location>
        <topology evidence="1">Multi-pass membrane protein</topology>
    </subcellularLocation>
</comment>
<dbReference type="InterPro" id="IPR049142">
    <property type="entry name" value="MS_channel_1st"/>
</dbReference>
<dbReference type="Pfam" id="PF00924">
    <property type="entry name" value="MS_channel_2nd"/>
    <property type="match status" value="1"/>
</dbReference>
<keyword evidence="6 7" id="KW-0472">Membrane</keyword>
<dbReference type="InterPro" id="IPR045275">
    <property type="entry name" value="MscS_archaea/bacteria_type"/>
</dbReference>
<dbReference type="SUPFAM" id="SSF50182">
    <property type="entry name" value="Sm-like ribonucleoproteins"/>
    <property type="match status" value="1"/>
</dbReference>
<dbReference type="EMBL" id="BSDY01000009">
    <property type="protein sequence ID" value="GLI56583.1"/>
    <property type="molecule type" value="Genomic_DNA"/>
</dbReference>